<sequence>MTWVFTSKKRFYLHDDETLLDGLLRTGHDINYQCREGYCGSCRITLTHSSFPVTYAEPPLAMIEQGEILACCCKVKGMIHLKEVE</sequence>
<protein>
    <submittedName>
        <fullName evidence="2">Phenol hydroxylase P5 protein</fullName>
        <ecNumber evidence="2">1.14.13.7</ecNumber>
    </submittedName>
</protein>
<dbReference type="InterPro" id="IPR006058">
    <property type="entry name" value="2Fe2S_fd_BS"/>
</dbReference>
<dbReference type="GO" id="GO:0018662">
    <property type="term" value="F:phenol 2-monooxygenase activity"/>
    <property type="evidence" value="ECO:0007669"/>
    <property type="project" value="UniProtKB-EC"/>
</dbReference>
<dbReference type="EMBL" id="FUGD01000115">
    <property type="protein sequence ID" value="SJM37949.1"/>
    <property type="molecule type" value="Genomic_DNA"/>
</dbReference>
<keyword evidence="3" id="KW-1185">Reference proteome</keyword>
<reference evidence="3" key="1">
    <citation type="submission" date="2017-02" db="EMBL/GenBank/DDBJ databases">
        <authorList>
            <person name="Mornico D."/>
        </authorList>
    </citation>
    <scope>NUCLEOTIDE SEQUENCE [LARGE SCALE GENOMIC DNA]</scope>
</reference>
<dbReference type="PROSITE" id="PS00197">
    <property type="entry name" value="2FE2S_FER_1"/>
    <property type="match status" value="1"/>
</dbReference>
<dbReference type="SUPFAM" id="SSF54292">
    <property type="entry name" value="2Fe-2S ferredoxin-like"/>
    <property type="match status" value="1"/>
</dbReference>
<dbReference type="RefSeq" id="WP_077449319.1">
    <property type="nucleotide sequence ID" value="NZ_FUGD01000115.1"/>
</dbReference>
<dbReference type="InterPro" id="IPR012675">
    <property type="entry name" value="Beta-grasp_dom_sf"/>
</dbReference>
<dbReference type="Proteomes" id="UP000188169">
    <property type="component" value="Unassembled WGS sequence"/>
</dbReference>
<accession>A0A1R4EHR6</accession>
<dbReference type="GO" id="GO:0051537">
    <property type="term" value="F:2 iron, 2 sulfur cluster binding"/>
    <property type="evidence" value="ECO:0007669"/>
    <property type="project" value="InterPro"/>
</dbReference>
<dbReference type="AlphaFoldDB" id="A0A1R4EHR6"/>
<organism evidence="2 3">
    <name type="scientific">Psychrobacter pasteurii</name>
    <dbReference type="NCBI Taxonomy" id="1945520"/>
    <lineage>
        <taxon>Bacteria</taxon>
        <taxon>Pseudomonadati</taxon>
        <taxon>Pseudomonadota</taxon>
        <taxon>Gammaproteobacteria</taxon>
        <taxon>Moraxellales</taxon>
        <taxon>Moraxellaceae</taxon>
        <taxon>Psychrobacter</taxon>
    </lineage>
</organism>
<keyword evidence="2" id="KW-0560">Oxidoreductase</keyword>
<dbReference type="NCBIfam" id="NF007985">
    <property type="entry name" value="PRK10713.1"/>
    <property type="match status" value="1"/>
</dbReference>
<evidence type="ECO:0000259" key="1">
    <source>
        <dbReference type="PROSITE" id="PS51085"/>
    </source>
</evidence>
<evidence type="ECO:0000313" key="3">
    <source>
        <dbReference type="Proteomes" id="UP000188169"/>
    </source>
</evidence>
<dbReference type="InterPro" id="IPR001041">
    <property type="entry name" value="2Fe-2S_ferredoxin-type"/>
</dbReference>
<dbReference type="Gene3D" id="3.10.20.30">
    <property type="match status" value="1"/>
</dbReference>
<dbReference type="STRING" id="1945520.A1019T_01934"/>
<evidence type="ECO:0000313" key="2">
    <source>
        <dbReference type="EMBL" id="SJM37949.1"/>
    </source>
</evidence>
<gene>
    <name evidence="2" type="primary">mphP</name>
    <name evidence="2" type="ORF">A1019T_01934</name>
</gene>
<name>A0A1R4EHR6_9GAMM</name>
<dbReference type="EC" id="1.14.13.7" evidence="2"/>
<proteinExistence type="predicted"/>
<dbReference type="CDD" id="cd00207">
    <property type="entry name" value="fer2"/>
    <property type="match status" value="1"/>
</dbReference>
<dbReference type="Pfam" id="PF00111">
    <property type="entry name" value="Fer2"/>
    <property type="match status" value="1"/>
</dbReference>
<feature type="domain" description="2Fe-2S ferredoxin-type" evidence="1">
    <location>
        <begin position="1"/>
        <end position="85"/>
    </location>
</feature>
<dbReference type="PROSITE" id="PS51085">
    <property type="entry name" value="2FE2S_FER_2"/>
    <property type="match status" value="1"/>
</dbReference>
<dbReference type="OrthoDB" id="9796486at2"/>
<dbReference type="InterPro" id="IPR036010">
    <property type="entry name" value="2Fe-2S_ferredoxin-like_sf"/>
</dbReference>